<organism evidence="15 16">
    <name type="scientific">Nomascus leucogenys</name>
    <name type="common">Northern white-cheeked gibbon</name>
    <name type="synonym">Hylobates leucogenys</name>
    <dbReference type="NCBI Taxonomy" id="61853"/>
    <lineage>
        <taxon>Eukaryota</taxon>
        <taxon>Metazoa</taxon>
        <taxon>Chordata</taxon>
        <taxon>Craniata</taxon>
        <taxon>Vertebrata</taxon>
        <taxon>Euteleostomi</taxon>
        <taxon>Mammalia</taxon>
        <taxon>Eutheria</taxon>
        <taxon>Euarchontoglires</taxon>
        <taxon>Primates</taxon>
        <taxon>Haplorrhini</taxon>
        <taxon>Catarrhini</taxon>
        <taxon>Hylobatidae</taxon>
        <taxon>Nomascus</taxon>
    </lineage>
</organism>
<keyword evidence="16" id="KW-1185">Reference proteome</keyword>
<keyword evidence="12" id="KW-0732">Signal</keyword>
<comment type="subcellular location">
    <subcellularLocation>
        <location evidence="1">Golgi apparatus membrane</location>
        <topology evidence="1">Single-pass type IV membrane protein</topology>
    </subcellularLocation>
</comment>
<reference evidence="15" key="3">
    <citation type="submission" date="2025-09" db="UniProtKB">
        <authorList>
            <consortium name="Ensembl"/>
        </authorList>
    </citation>
    <scope>IDENTIFICATION</scope>
</reference>
<evidence type="ECO:0000256" key="7">
    <source>
        <dbReference type="ARBA" id="ARBA00023034"/>
    </source>
</evidence>
<evidence type="ECO:0000256" key="12">
    <source>
        <dbReference type="SAM" id="SignalP"/>
    </source>
</evidence>
<dbReference type="GO" id="GO:0005634">
    <property type="term" value="C:nucleus"/>
    <property type="evidence" value="ECO:0007669"/>
    <property type="project" value="TreeGrafter"/>
</dbReference>
<feature type="coiled-coil region" evidence="10">
    <location>
        <begin position="74"/>
        <end position="317"/>
    </location>
</feature>
<dbReference type="GeneTree" id="ENSGT00940000159751"/>
<evidence type="ECO:0000256" key="3">
    <source>
        <dbReference type="ARBA" id="ARBA00018691"/>
    </source>
</evidence>
<reference evidence="15 16" key="1">
    <citation type="submission" date="2012-10" db="EMBL/GenBank/DDBJ databases">
        <authorList>
            <consortium name="Gibbon Genome Sequencing Consortium"/>
        </authorList>
    </citation>
    <scope>NUCLEOTIDE SEQUENCE [LARGE SCALE GENOMIC DNA]</scope>
</reference>
<dbReference type="EMBL" id="ADFV01095924">
    <property type="status" value="NOT_ANNOTATED_CDS"/>
    <property type="molecule type" value="Genomic_DNA"/>
</dbReference>
<name>A0A2I3GKB1_NOMLE</name>
<dbReference type="EMBL" id="ADFV01095923">
    <property type="status" value="NOT_ANNOTATED_CDS"/>
    <property type="molecule type" value="Genomic_DNA"/>
</dbReference>
<evidence type="ECO:0000256" key="6">
    <source>
        <dbReference type="ARBA" id="ARBA00022989"/>
    </source>
</evidence>
<evidence type="ECO:0000256" key="2">
    <source>
        <dbReference type="ARBA" id="ARBA00006415"/>
    </source>
</evidence>
<keyword evidence="5 11" id="KW-0812">Transmembrane</keyword>
<dbReference type="GO" id="GO:0006891">
    <property type="term" value="P:intra-Golgi vesicle-mediated transport"/>
    <property type="evidence" value="ECO:0007669"/>
    <property type="project" value="InterPro"/>
</dbReference>
<keyword evidence="7" id="KW-0333">Golgi apparatus</keyword>
<evidence type="ECO:0000313" key="16">
    <source>
        <dbReference type="Proteomes" id="UP000001073"/>
    </source>
</evidence>
<dbReference type="Pfam" id="PF08172">
    <property type="entry name" value="CASP_C"/>
    <property type="match status" value="1"/>
</dbReference>
<accession>A0A2I3GKB1</accession>
<evidence type="ECO:0000256" key="5">
    <source>
        <dbReference type="ARBA" id="ARBA00022692"/>
    </source>
</evidence>
<feature type="chain" id="PRO_5014193722" description="Protein CASP" evidence="12">
    <location>
        <begin position="18"/>
        <end position="628"/>
    </location>
</feature>
<feature type="coiled-coil region" evidence="10">
    <location>
        <begin position="452"/>
        <end position="500"/>
    </location>
</feature>
<keyword evidence="6 11" id="KW-1133">Transmembrane helix</keyword>
<feature type="domain" description="Cux N-terminal" evidence="14">
    <location>
        <begin position="21"/>
        <end position="72"/>
    </location>
</feature>
<evidence type="ECO:0000256" key="10">
    <source>
        <dbReference type="SAM" id="Coils"/>
    </source>
</evidence>
<comment type="similarity">
    <text evidence="2">Belongs to the CASP family.</text>
</comment>
<dbReference type="EMBL" id="ADFV01095926">
    <property type="status" value="NOT_ANNOTATED_CDS"/>
    <property type="molecule type" value="Genomic_DNA"/>
</dbReference>
<dbReference type="PANTHER" id="PTHR14043">
    <property type="entry name" value="CCAAT DISPLACEMENT PROTEIN-RELATED"/>
    <property type="match status" value="1"/>
</dbReference>
<dbReference type="GO" id="GO:0000981">
    <property type="term" value="F:DNA-binding transcription factor activity, RNA polymerase II-specific"/>
    <property type="evidence" value="ECO:0007669"/>
    <property type="project" value="TreeGrafter"/>
</dbReference>
<keyword evidence="9 11" id="KW-0472">Membrane</keyword>
<evidence type="ECO:0000256" key="8">
    <source>
        <dbReference type="ARBA" id="ARBA00023054"/>
    </source>
</evidence>
<evidence type="ECO:0000256" key="11">
    <source>
        <dbReference type="SAM" id="Phobius"/>
    </source>
</evidence>
<dbReference type="Proteomes" id="UP000001073">
    <property type="component" value="Chromosome 17"/>
</dbReference>
<dbReference type="Ensembl" id="ENSNLET00000037783.1">
    <property type="protein sequence ID" value="ENSNLEP00000031758.1"/>
    <property type="gene ID" value="ENSNLEG00000008310.3"/>
</dbReference>
<feature type="transmembrane region" description="Helical" evidence="11">
    <location>
        <begin position="566"/>
        <end position="587"/>
    </location>
</feature>
<dbReference type="EMBL" id="ADFV01095922">
    <property type="status" value="NOT_ANNOTATED_CDS"/>
    <property type="molecule type" value="Genomic_DNA"/>
</dbReference>
<keyword evidence="4" id="KW-0813">Transport</keyword>
<dbReference type="OMA" id="WQQEGFN"/>
<evidence type="ECO:0000259" key="13">
    <source>
        <dbReference type="Pfam" id="PF08172"/>
    </source>
</evidence>
<dbReference type="EMBL" id="ADFV01095929">
    <property type="status" value="NOT_ANNOTATED_CDS"/>
    <property type="molecule type" value="Genomic_DNA"/>
</dbReference>
<dbReference type="GO" id="GO:0000977">
    <property type="term" value="F:RNA polymerase II transcription regulatory region sequence-specific DNA binding"/>
    <property type="evidence" value="ECO:0007669"/>
    <property type="project" value="TreeGrafter"/>
</dbReference>
<dbReference type="Pfam" id="PF25398">
    <property type="entry name" value="CUX1_N"/>
    <property type="match status" value="1"/>
</dbReference>
<dbReference type="InterPro" id="IPR012955">
    <property type="entry name" value="CASP_C"/>
</dbReference>
<sequence>MFPFFLLLKWLLPDLRLLLQDLRKQVAPLLKSFQGEIDALSKRSKEAEAAFLNVYKRLIDVPDPVPALDLGQQLQLKVQRLHDIETENQKLRETLEEYNKEFAEVKNQEVTIKALKEKIREYEQTLKNQAETIALEKEQKLQNDFAEKERKLQETQMSTTSKLEEAEHKVQSLQTALEKTRTELFDLKTKYDEETTAKADEIEMIMTDLERANQRAEVAQREAETLREQLSSANHSLQLASQIQKAPDVEQAIEVLTRSSLEVELAAKEREIAQLVEDVQRLQASLTKLRENSASQISQLEQQLSAKNSTLKQLEEKLKGQADYEEVKKELKPLWPLTSWGALGPSDAAKPLEVLLLEKNRSLQSENAALRISNSDLSGRLAGLRVRVTEAVATATEQRDIIQSIQRPDAEGAAEHRLEKIPEPIKEATALFYGPAAPASGALPEGQVDSLLSIISSQRERFRARNQELEAENRLAQHTLQALQSELDSLRADNIKLFEKIKFLQSYPGRGSGSDDTELRYSSQYEERLDPFSSFSKRERQRKYLSLSPWDKATLSMGRLVLSNKMARTIGFFYTLFLHCLVFLVLYKLAWSESVERDCATFCAKKFADHLHKFHENDNGAAAGDLWQ</sequence>
<dbReference type="EMBL" id="ADFV01095921">
    <property type="status" value="NOT_ANNOTATED_CDS"/>
    <property type="molecule type" value="Genomic_DNA"/>
</dbReference>
<dbReference type="EMBL" id="ADFV01095928">
    <property type="status" value="NOT_ANNOTATED_CDS"/>
    <property type="molecule type" value="Genomic_DNA"/>
</dbReference>
<evidence type="ECO:0000259" key="14">
    <source>
        <dbReference type="Pfam" id="PF25398"/>
    </source>
</evidence>
<dbReference type="AlphaFoldDB" id="A0A2I3GKB1"/>
<keyword evidence="8 10" id="KW-0175">Coiled coil</keyword>
<dbReference type="EMBL" id="ADFV01095927">
    <property type="status" value="NOT_ANNOTATED_CDS"/>
    <property type="molecule type" value="Genomic_DNA"/>
</dbReference>
<dbReference type="EMBL" id="ADFV01095920">
    <property type="status" value="NOT_ANNOTATED_CDS"/>
    <property type="molecule type" value="Genomic_DNA"/>
</dbReference>
<proteinExistence type="inferred from homology"/>
<feature type="signal peptide" evidence="12">
    <location>
        <begin position="1"/>
        <end position="17"/>
    </location>
</feature>
<reference evidence="15" key="2">
    <citation type="submission" date="2025-08" db="UniProtKB">
        <authorList>
            <consortium name="Ensembl"/>
        </authorList>
    </citation>
    <scope>IDENTIFICATION</scope>
</reference>
<evidence type="ECO:0000313" key="15">
    <source>
        <dbReference type="Ensembl" id="ENSNLEP00000031758.1"/>
    </source>
</evidence>
<protein>
    <recommendedName>
        <fullName evidence="3">Protein CASP</fullName>
    </recommendedName>
</protein>
<evidence type="ECO:0000256" key="1">
    <source>
        <dbReference type="ARBA" id="ARBA00004409"/>
    </source>
</evidence>
<evidence type="ECO:0000256" key="4">
    <source>
        <dbReference type="ARBA" id="ARBA00022448"/>
    </source>
</evidence>
<feature type="domain" description="CASP C-terminal" evidence="13">
    <location>
        <begin position="433"/>
        <end position="590"/>
    </location>
</feature>
<gene>
    <name evidence="15" type="primary">CUX1</name>
</gene>
<evidence type="ECO:0000256" key="9">
    <source>
        <dbReference type="ARBA" id="ARBA00023136"/>
    </source>
</evidence>
<dbReference type="InterPro" id="IPR057476">
    <property type="entry name" value="Cux_N"/>
</dbReference>
<dbReference type="EMBL" id="ADFV01095925">
    <property type="status" value="NOT_ANNOTATED_CDS"/>
    <property type="molecule type" value="Genomic_DNA"/>
</dbReference>
<dbReference type="PANTHER" id="PTHR14043:SF15">
    <property type="entry name" value="PROTEIN CASP"/>
    <property type="match status" value="1"/>
</dbReference>
<dbReference type="GO" id="GO:0000139">
    <property type="term" value="C:Golgi membrane"/>
    <property type="evidence" value="ECO:0007669"/>
    <property type="project" value="UniProtKB-SubCell"/>
</dbReference>